<protein>
    <submittedName>
        <fullName evidence="2">Uncharacterized protein</fullName>
    </submittedName>
</protein>
<dbReference type="EMBL" id="WHWC01000016">
    <property type="protein sequence ID" value="KAG8366966.1"/>
    <property type="molecule type" value="Genomic_DNA"/>
</dbReference>
<sequence>MKKTNSTQFTPLLLLLLLLLLTITAHKAACLTTTAAAEGCNSTKIGDCLTDDGGDEFLMESETTRRLLGGRVTTITPPSMIPTKPYCNKEVYGSCPGDTNKIFLQRTCDKMNSCDRPGT</sequence>
<organism evidence="2 3">
    <name type="scientific">Buddleja alternifolia</name>
    <dbReference type="NCBI Taxonomy" id="168488"/>
    <lineage>
        <taxon>Eukaryota</taxon>
        <taxon>Viridiplantae</taxon>
        <taxon>Streptophyta</taxon>
        <taxon>Embryophyta</taxon>
        <taxon>Tracheophyta</taxon>
        <taxon>Spermatophyta</taxon>
        <taxon>Magnoliopsida</taxon>
        <taxon>eudicotyledons</taxon>
        <taxon>Gunneridae</taxon>
        <taxon>Pentapetalae</taxon>
        <taxon>asterids</taxon>
        <taxon>lamiids</taxon>
        <taxon>Lamiales</taxon>
        <taxon>Scrophulariaceae</taxon>
        <taxon>Buddlejeae</taxon>
        <taxon>Buddleja</taxon>
    </lineage>
</organism>
<feature type="signal peptide" evidence="1">
    <location>
        <begin position="1"/>
        <end position="28"/>
    </location>
</feature>
<reference evidence="2" key="1">
    <citation type="submission" date="2019-10" db="EMBL/GenBank/DDBJ databases">
        <authorList>
            <person name="Zhang R."/>
            <person name="Pan Y."/>
            <person name="Wang J."/>
            <person name="Ma R."/>
            <person name="Yu S."/>
        </authorList>
    </citation>
    <scope>NUCLEOTIDE SEQUENCE</scope>
    <source>
        <strain evidence="2">LA-IB0</strain>
        <tissue evidence="2">Leaf</tissue>
    </source>
</reference>
<keyword evidence="3" id="KW-1185">Reference proteome</keyword>
<dbReference type="PANTHER" id="PTHR39112">
    <property type="entry name" value="PROTEIN RALF-LIKE 27-RELATED"/>
    <property type="match status" value="1"/>
</dbReference>
<proteinExistence type="predicted"/>
<dbReference type="Proteomes" id="UP000826271">
    <property type="component" value="Unassembled WGS sequence"/>
</dbReference>
<gene>
    <name evidence="2" type="ORF">BUALT_Bualt16G0023200</name>
</gene>
<evidence type="ECO:0000313" key="3">
    <source>
        <dbReference type="Proteomes" id="UP000826271"/>
    </source>
</evidence>
<name>A0AAV6W911_9LAMI</name>
<dbReference type="AlphaFoldDB" id="A0AAV6W911"/>
<accession>A0AAV6W911</accession>
<dbReference type="InterPro" id="IPR039252">
    <property type="entry name" value="RALFL27"/>
</dbReference>
<keyword evidence="1" id="KW-0732">Signal</keyword>
<evidence type="ECO:0000256" key="1">
    <source>
        <dbReference type="SAM" id="SignalP"/>
    </source>
</evidence>
<evidence type="ECO:0000313" key="2">
    <source>
        <dbReference type="EMBL" id="KAG8366966.1"/>
    </source>
</evidence>
<comment type="caution">
    <text evidence="2">The sequence shown here is derived from an EMBL/GenBank/DDBJ whole genome shotgun (WGS) entry which is preliminary data.</text>
</comment>
<dbReference type="PANTHER" id="PTHR39112:SF1">
    <property type="entry name" value="PROTEIN RALF-LIKE 27"/>
    <property type="match status" value="1"/>
</dbReference>
<feature type="chain" id="PRO_5044000675" evidence="1">
    <location>
        <begin position="29"/>
        <end position="119"/>
    </location>
</feature>